<evidence type="ECO:0000313" key="3">
    <source>
        <dbReference type="EMBL" id="VEL08135.1"/>
    </source>
</evidence>
<keyword evidence="4" id="KW-1185">Reference proteome</keyword>
<accession>A0A448WC31</accession>
<dbReference type="OrthoDB" id="6254850at2759"/>
<dbReference type="InterPro" id="IPR043502">
    <property type="entry name" value="DNA/RNA_pol_sf"/>
</dbReference>
<dbReference type="InterPro" id="IPR041577">
    <property type="entry name" value="RT_RNaseH_2"/>
</dbReference>
<dbReference type="PANTHER" id="PTHR37984:SF5">
    <property type="entry name" value="PROTEIN NYNRIN-LIKE"/>
    <property type="match status" value="1"/>
</dbReference>
<dbReference type="Gene3D" id="3.10.20.370">
    <property type="match status" value="1"/>
</dbReference>
<dbReference type="SUPFAM" id="SSF56672">
    <property type="entry name" value="DNA/RNA polymerases"/>
    <property type="match status" value="1"/>
</dbReference>
<dbReference type="AlphaFoldDB" id="A0A448WC31"/>
<organism evidence="3 4">
    <name type="scientific">Protopolystoma xenopodis</name>
    <dbReference type="NCBI Taxonomy" id="117903"/>
    <lineage>
        <taxon>Eukaryota</taxon>
        <taxon>Metazoa</taxon>
        <taxon>Spiralia</taxon>
        <taxon>Lophotrochozoa</taxon>
        <taxon>Platyhelminthes</taxon>
        <taxon>Monogenea</taxon>
        <taxon>Polyopisthocotylea</taxon>
        <taxon>Polystomatidea</taxon>
        <taxon>Polystomatidae</taxon>
        <taxon>Protopolystoma</taxon>
    </lineage>
</organism>
<name>A0A448WC31_9PLAT</name>
<evidence type="ECO:0000313" key="4">
    <source>
        <dbReference type="Proteomes" id="UP000784294"/>
    </source>
</evidence>
<dbReference type="InterPro" id="IPR050951">
    <property type="entry name" value="Retrovirus_Pol_polyprotein"/>
</dbReference>
<dbReference type="Pfam" id="PF17919">
    <property type="entry name" value="RT_RNaseH_2"/>
    <property type="match status" value="1"/>
</dbReference>
<reference evidence="3" key="1">
    <citation type="submission" date="2018-11" db="EMBL/GenBank/DDBJ databases">
        <authorList>
            <consortium name="Pathogen Informatics"/>
        </authorList>
    </citation>
    <scope>NUCLEOTIDE SEQUENCE</scope>
</reference>
<sequence>MLNSLEYLKTPKKDIFLSKNALRIFGHIKSALAKVIMLAHPDTDADLHLLTDASDRAVAGALYQIVDGAHQPLGFYSRKLNAKEQRYSTFIHELLAVYSSVKYLTCMLIRKQFRVLTDYKPLSGAFKSASDKYSPREFRQMDYTSQFTSDVCCVKRAYVADTLSSIDMVSVG</sequence>
<dbReference type="GO" id="GO:0003824">
    <property type="term" value="F:catalytic activity"/>
    <property type="evidence" value="ECO:0007669"/>
    <property type="project" value="UniProtKB-KW"/>
</dbReference>
<evidence type="ECO:0000256" key="1">
    <source>
        <dbReference type="ARBA" id="ARBA00023268"/>
    </source>
</evidence>
<dbReference type="EMBL" id="CAAALY010003241">
    <property type="protein sequence ID" value="VEL08135.1"/>
    <property type="molecule type" value="Genomic_DNA"/>
</dbReference>
<comment type="caution">
    <text evidence="3">The sequence shown here is derived from an EMBL/GenBank/DDBJ whole genome shotgun (WGS) entry which is preliminary data.</text>
</comment>
<dbReference type="PANTHER" id="PTHR37984">
    <property type="entry name" value="PROTEIN CBG26694"/>
    <property type="match status" value="1"/>
</dbReference>
<keyword evidence="1" id="KW-0511">Multifunctional enzyme</keyword>
<dbReference type="Proteomes" id="UP000784294">
    <property type="component" value="Unassembled WGS sequence"/>
</dbReference>
<gene>
    <name evidence="3" type="ORF">PXEA_LOCUS1575</name>
</gene>
<protein>
    <recommendedName>
        <fullName evidence="2">Reverse transcriptase/retrotransposon-derived protein RNase H-like domain-containing protein</fullName>
    </recommendedName>
</protein>
<evidence type="ECO:0000259" key="2">
    <source>
        <dbReference type="Pfam" id="PF17919"/>
    </source>
</evidence>
<feature type="domain" description="Reverse transcriptase/retrotransposon-derived protein RNase H-like" evidence="2">
    <location>
        <begin position="23"/>
        <end position="115"/>
    </location>
</feature>
<proteinExistence type="predicted"/>